<evidence type="ECO:0000313" key="2">
    <source>
        <dbReference type="Proteomes" id="UP000203989"/>
    </source>
</evidence>
<sequence>MTQRVMVYIIAWVGVLDNAGAGPYLRDEWIDITERGSADLVPYKAAVAQEPPGNHKAVVTQYHVYYADGGHGRLKQREYLIEEAKLWPSVPTTNPAALLPMPEFIPAAQSTE</sequence>
<keyword evidence="2" id="KW-1185">Reference proteome</keyword>
<dbReference type="OrthoDB" id="26655at10239"/>
<dbReference type="Proteomes" id="UP000203989">
    <property type="component" value="Segment"/>
</dbReference>
<accession>A0A142IDG0</accession>
<protein>
    <submittedName>
        <fullName evidence="1">Uncharacterized protein</fullName>
    </submittedName>
</protein>
<proteinExistence type="predicted"/>
<dbReference type="KEGG" id="vg:28802406"/>
<reference evidence="1 2" key="1">
    <citation type="journal article" date="2016" name="Front. Microbiol.">
        <title>Characterization of Novel Bacteriophages for Biocontrol of Bacterial Blight in Leek Caused by Pseudomonas syringae pv. porri.</title>
        <authorList>
            <person name="Rombouts S."/>
            <person name="Lavigne R."/>
        </authorList>
    </citation>
    <scope>NUCLEOTIDE SEQUENCE [LARGE SCALE GENOMIC DNA]</scope>
</reference>
<organism evidence="1 2">
    <name type="scientific">Pseudomonas phage vB_PsyM_KIL1</name>
    <dbReference type="NCBI Taxonomy" id="1777065"/>
    <lineage>
        <taxon>Viruses</taxon>
        <taxon>Duplodnaviria</taxon>
        <taxon>Heunggongvirae</taxon>
        <taxon>Uroviricota</taxon>
        <taxon>Caudoviricetes</taxon>
        <taxon>Vandenendeviridae</taxon>
        <taxon>Gorskivirinae</taxon>
        <taxon>Flaumdravirus</taxon>
        <taxon>Flaumdravirus KIL4</taxon>
    </lineage>
</organism>
<dbReference type="EMBL" id="KU130126">
    <property type="protein sequence ID" value="AMR57265.1"/>
    <property type="molecule type" value="Genomic_DNA"/>
</dbReference>
<evidence type="ECO:0000313" key="1">
    <source>
        <dbReference type="EMBL" id="AMR57265.1"/>
    </source>
</evidence>
<dbReference type="GeneID" id="28802406"/>
<dbReference type="RefSeq" id="YP_009275947.1">
    <property type="nucleotide sequence ID" value="NC_030934.1"/>
</dbReference>
<gene>
    <name evidence="1" type="ORF">vB_PsyM_KIL1_0013</name>
</gene>
<name>A0A142IDG0_9CAUD</name>